<protein>
    <submittedName>
        <fullName evidence="2">Uncharacterized protein</fullName>
    </submittedName>
</protein>
<feature type="transmembrane region" description="Helical" evidence="1">
    <location>
        <begin position="40"/>
        <end position="61"/>
    </location>
</feature>
<feature type="transmembrane region" description="Helical" evidence="1">
    <location>
        <begin position="88"/>
        <end position="106"/>
    </location>
</feature>
<gene>
    <name evidence="2" type="ORF">LX15_004848</name>
</gene>
<keyword evidence="1" id="KW-0812">Transmembrane</keyword>
<proteinExistence type="predicted"/>
<reference evidence="2 3" key="1">
    <citation type="submission" date="2022-06" db="EMBL/GenBank/DDBJ databases">
        <title>Genomic Encyclopedia of Archaeal and Bacterial Type Strains, Phase II (KMG-II): from individual species to whole genera.</title>
        <authorList>
            <person name="Goeker M."/>
        </authorList>
    </citation>
    <scope>NUCLEOTIDE SEQUENCE [LARGE SCALE GENOMIC DNA]</scope>
    <source>
        <strain evidence="2 3">DSM 40477</strain>
    </source>
</reference>
<keyword evidence="1" id="KW-0472">Membrane</keyword>
<comment type="caution">
    <text evidence="2">The sequence shown here is derived from an EMBL/GenBank/DDBJ whole genome shotgun (WGS) entry which is preliminary data.</text>
</comment>
<evidence type="ECO:0000313" key="2">
    <source>
        <dbReference type="EMBL" id="MCP2261128.1"/>
    </source>
</evidence>
<organism evidence="2 3">
    <name type="scientific">Streptoalloteichus tenebrarius (strain ATCC 17920 / DSM 40477 / JCM 4838 / CBS 697.72 / NBRC 16177 / NCIMB 11028 / NRRL B-12390 / A12253. 1 / ISP 5477)</name>
    <name type="common">Streptomyces tenebrarius</name>
    <dbReference type="NCBI Taxonomy" id="1933"/>
    <lineage>
        <taxon>Bacteria</taxon>
        <taxon>Bacillati</taxon>
        <taxon>Actinomycetota</taxon>
        <taxon>Actinomycetes</taxon>
        <taxon>Pseudonocardiales</taxon>
        <taxon>Pseudonocardiaceae</taxon>
        <taxon>Streptoalloteichus</taxon>
    </lineage>
</organism>
<feature type="transmembrane region" description="Helical" evidence="1">
    <location>
        <begin position="118"/>
        <end position="151"/>
    </location>
</feature>
<keyword evidence="3" id="KW-1185">Reference proteome</keyword>
<keyword evidence="1" id="KW-1133">Transmembrane helix</keyword>
<feature type="transmembrane region" description="Helical" evidence="1">
    <location>
        <begin position="347"/>
        <end position="363"/>
    </location>
</feature>
<accession>A0ABT1I045</accession>
<feature type="transmembrane region" description="Helical" evidence="1">
    <location>
        <begin position="171"/>
        <end position="191"/>
    </location>
</feature>
<evidence type="ECO:0000256" key="1">
    <source>
        <dbReference type="SAM" id="Phobius"/>
    </source>
</evidence>
<evidence type="ECO:0000313" key="3">
    <source>
        <dbReference type="Proteomes" id="UP001205311"/>
    </source>
</evidence>
<name>A0ABT1I045_STRSD</name>
<dbReference type="EMBL" id="JAMTCP010000036">
    <property type="protein sequence ID" value="MCP2261128.1"/>
    <property type="molecule type" value="Genomic_DNA"/>
</dbReference>
<feature type="transmembrane region" description="Helical" evidence="1">
    <location>
        <begin position="222"/>
        <end position="241"/>
    </location>
</feature>
<feature type="transmembrane region" description="Helical" evidence="1">
    <location>
        <begin position="305"/>
        <end position="327"/>
    </location>
</feature>
<sequence>MTTEPEFPVTDRGKGSVMEVIPVTGATRAGASAPRRWPAWVGYAAAAWSLVYGLLGLYWGLGGDGFPFGWANDPRADLSVFVDARAEVGGPVIAALGIAGAVLAVLMARGLGRNGARVVAMTFAWVMALVLLILVSDYRVLMAVAYSPLFLVGLPFDWPPASYSAAVPWPVLNQLVCVLGGFLWVATALAYGRRTRGACGDCGRGEDTDAADLARVRRRTNWAVAVSVALPVFYALTRYAWLLGIPLGINEDLLRDGQASGLWWAGAGLATVAVGGAVLTIGLVRPWGEIFPRWIPGLRGRRVPVAAAVVPAIVVAVIVTSAGLMYVRLAIAGTLPDEGWAATVPELVWPVWGVALTVAALGYRARRRGRCRHCGRG</sequence>
<dbReference type="Proteomes" id="UP001205311">
    <property type="component" value="Unassembled WGS sequence"/>
</dbReference>
<feature type="transmembrane region" description="Helical" evidence="1">
    <location>
        <begin position="261"/>
        <end position="284"/>
    </location>
</feature>